<reference evidence="3" key="1">
    <citation type="journal article" date="2019" name="Int. J. Syst. Evol. Microbiol.">
        <title>The Global Catalogue of Microorganisms (GCM) 10K type strain sequencing project: providing services to taxonomists for standard genome sequencing and annotation.</title>
        <authorList>
            <consortium name="The Broad Institute Genomics Platform"/>
            <consortium name="The Broad Institute Genome Sequencing Center for Infectious Disease"/>
            <person name="Wu L."/>
            <person name="Ma J."/>
        </authorList>
    </citation>
    <scope>NUCLEOTIDE SEQUENCE [LARGE SCALE GENOMIC DNA]</scope>
    <source>
        <strain evidence="3">NBRC 111756</strain>
    </source>
</reference>
<keyword evidence="1" id="KW-1133">Transmembrane helix</keyword>
<proteinExistence type="predicted"/>
<protein>
    <recommendedName>
        <fullName evidence="4">O-antigen ligase domain-containing protein</fullName>
    </recommendedName>
</protein>
<dbReference type="EMBL" id="JBHSWE010000001">
    <property type="protein sequence ID" value="MFC6670556.1"/>
    <property type="molecule type" value="Genomic_DNA"/>
</dbReference>
<dbReference type="Proteomes" id="UP001596422">
    <property type="component" value="Unassembled WGS sequence"/>
</dbReference>
<evidence type="ECO:0000313" key="3">
    <source>
        <dbReference type="Proteomes" id="UP001596422"/>
    </source>
</evidence>
<name>A0ABW1ZZD8_9GAMM</name>
<evidence type="ECO:0000256" key="1">
    <source>
        <dbReference type="SAM" id="Phobius"/>
    </source>
</evidence>
<organism evidence="2 3">
    <name type="scientific">Marinobacterium aestuariivivens</name>
    <dbReference type="NCBI Taxonomy" id="1698799"/>
    <lineage>
        <taxon>Bacteria</taxon>
        <taxon>Pseudomonadati</taxon>
        <taxon>Pseudomonadota</taxon>
        <taxon>Gammaproteobacteria</taxon>
        <taxon>Oceanospirillales</taxon>
        <taxon>Oceanospirillaceae</taxon>
        <taxon>Marinobacterium</taxon>
    </lineage>
</organism>
<accession>A0ABW1ZZD8</accession>
<gene>
    <name evidence="2" type="ORF">ACFQDL_10995</name>
</gene>
<dbReference type="RefSeq" id="WP_379909063.1">
    <property type="nucleotide sequence ID" value="NZ_JBHSWE010000001.1"/>
</dbReference>
<sequence length="141" mass="15668">MATIDKINELRGGSSSIRFNMYAETFRLTMESNPIYGIAVKPRDYFFIPLGSHSTYLGAFLKTGVIGMLCLIYFNLKFWKSYFSIVLKPKSQAMSNTTAALCALSIFFSLEDLDAAQALSFLYFVLVGTHIGNIKSCNGNS</sequence>
<keyword evidence="1" id="KW-0812">Transmembrane</keyword>
<evidence type="ECO:0008006" key="4">
    <source>
        <dbReference type="Google" id="ProtNLM"/>
    </source>
</evidence>
<evidence type="ECO:0000313" key="2">
    <source>
        <dbReference type="EMBL" id="MFC6670556.1"/>
    </source>
</evidence>
<comment type="caution">
    <text evidence="2">The sequence shown here is derived from an EMBL/GenBank/DDBJ whole genome shotgun (WGS) entry which is preliminary data.</text>
</comment>
<feature type="transmembrane region" description="Helical" evidence="1">
    <location>
        <begin position="55"/>
        <end position="74"/>
    </location>
</feature>
<keyword evidence="3" id="KW-1185">Reference proteome</keyword>
<keyword evidence="1" id="KW-0472">Membrane</keyword>